<keyword evidence="2" id="KW-0805">Transcription regulation</keyword>
<comment type="similarity">
    <text evidence="1">Belongs to the sigma-70 factor family. ECF subfamily.</text>
</comment>
<dbReference type="Pfam" id="PF08281">
    <property type="entry name" value="Sigma70_r4_2"/>
    <property type="match status" value="1"/>
</dbReference>
<dbReference type="InterPro" id="IPR039425">
    <property type="entry name" value="RNA_pol_sigma-70-like"/>
</dbReference>
<evidence type="ECO:0000313" key="8">
    <source>
        <dbReference type="Proteomes" id="UP000033047"/>
    </source>
</evidence>
<evidence type="ECO:0000256" key="3">
    <source>
        <dbReference type="ARBA" id="ARBA00023082"/>
    </source>
</evidence>
<dbReference type="InterPro" id="IPR013249">
    <property type="entry name" value="RNA_pol_sigma70_r4_t2"/>
</dbReference>
<dbReference type="PANTHER" id="PTHR43133:SF46">
    <property type="entry name" value="RNA POLYMERASE SIGMA-70 FACTOR ECF SUBFAMILY"/>
    <property type="match status" value="1"/>
</dbReference>
<dbReference type="SUPFAM" id="SSF88659">
    <property type="entry name" value="Sigma3 and sigma4 domains of RNA polymerase sigma factors"/>
    <property type="match status" value="1"/>
</dbReference>
<proteinExistence type="inferred from homology"/>
<dbReference type="InterPro" id="IPR014284">
    <property type="entry name" value="RNA_pol_sigma-70_dom"/>
</dbReference>
<evidence type="ECO:0000256" key="1">
    <source>
        <dbReference type="ARBA" id="ARBA00010641"/>
    </source>
</evidence>
<dbReference type="STRING" id="927665.HMPREF1535_01783"/>
<accession>A0A0F5JH47</accession>
<dbReference type="NCBIfam" id="TIGR02985">
    <property type="entry name" value="Sig70_bacteroi1"/>
    <property type="match status" value="1"/>
</dbReference>
<gene>
    <name evidence="7" type="ORF">HMPREF1535_01783</name>
</gene>
<dbReference type="AlphaFoldDB" id="A0A0F5JH47"/>
<sequence length="185" mass="21881">MPKGDMSISFSEIYTSYYKRSFLFVKSYVRDDMVAEDIVSDALINLWETTKKEKVEHPLSLLLVILKNESLNYLKHLEVKQTASESISSKMTRDLNYRLSTLQACDPEEMFSSEITRIVQETLQSLPEQTRRVFEMSRYECRSVKEIAEELSISPKSVEYHITKSLKYLRISLKEYLFVFYFMLY</sequence>
<dbReference type="HOGENOM" id="CLU_047691_4_0_10"/>
<dbReference type="InterPro" id="IPR036388">
    <property type="entry name" value="WH-like_DNA-bd_sf"/>
</dbReference>
<name>A0A0F5JH47_9BACT</name>
<protein>
    <submittedName>
        <fullName evidence="7">RNA polymerase sigma-70 factor</fullName>
    </submittedName>
</protein>
<evidence type="ECO:0000256" key="4">
    <source>
        <dbReference type="ARBA" id="ARBA00023163"/>
    </source>
</evidence>
<keyword evidence="4" id="KW-0804">Transcription</keyword>
<dbReference type="PATRIC" id="fig|927665.4.peg.1821"/>
<dbReference type="InterPro" id="IPR014327">
    <property type="entry name" value="RNA_pol_sigma70_bacteroid"/>
</dbReference>
<dbReference type="InterPro" id="IPR013325">
    <property type="entry name" value="RNA_pol_sigma_r2"/>
</dbReference>
<dbReference type="InterPro" id="IPR013324">
    <property type="entry name" value="RNA_pol_sigma_r3/r4-like"/>
</dbReference>
<feature type="domain" description="RNA polymerase sigma-70 region 2" evidence="5">
    <location>
        <begin position="14"/>
        <end position="75"/>
    </location>
</feature>
<dbReference type="EMBL" id="AQHV01000010">
    <property type="protein sequence ID" value="KKB57131.1"/>
    <property type="molecule type" value="Genomic_DNA"/>
</dbReference>
<keyword evidence="3" id="KW-0731">Sigma factor</keyword>
<dbReference type="GO" id="GO:0016987">
    <property type="term" value="F:sigma factor activity"/>
    <property type="evidence" value="ECO:0007669"/>
    <property type="project" value="UniProtKB-KW"/>
</dbReference>
<evidence type="ECO:0000313" key="7">
    <source>
        <dbReference type="EMBL" id="KKB57131.1"/>
    </source>
</evidence>
<dbReference type="PANTHER" id="PTHR43133">
    <property type="entry name" value="RNA POLYMERASE ECF-TYPE SIGMA FACTO"/>
    <property type="match status" value="1"/>
</dbReference>
<dbReference type="Pfam" id="PF04542">
    <property type="entry name" value="Sigma70_r2"/>
    <property type="match status" value="1"/>
</dbReference>
<dbReference type="SUPFAM" id="SSF88946">
    <property type="entry name" value="Sigma2 domain of RNA polymerase sigma factors"/>
    <property type="match status" value="1"/>
</dbReference>
<comment type="caution">
    <text evidence="7">The sequence shown here is derived from an EMBL/GenBank/DDBJ whole genome shotgun (WGS) entry which is preliminary data.</text>
</comment>
<dbReference type="Gene3D" id="1.10.10.10">
    <property type="entry name" value="Winged helix-like DNA-binding domain superfamily/Winged helix DNA-binding domain"/>
    <property type="match status" value="1"/>
</dbReference>
<dbReference type="Proteomes" id="UP000033047">
    <property type="component" value="Unassembled WGS sequence"/>
</dbReference>
<evidence type="ECO:0000259" key="6">
    <source>
        <dbReference type="Pfam" id="PF08281"/>
    </source>
</evidence>
<dbReference type="GO" id="GO:0003677">
    <property type="term" value="F:DNA binding"/>
    <property type="evidence" value="ECO:0007669"/>
    <property type="project" value="InterPro"/>
</dbReference>
<organism evidence="7 8">
    <name type="scientific">Parabacteroides goldsteinii DSM 19448 = WAL 12034</name>
    <dbReference type="NCBI Taxonomy" id="927665"/>
    <lineage>
        <taxon>Bacteria</taxon>
        <taxon>Pseudomonadati</taxon>
        <taxon>Bacteroidota</taxon>
        <taxon>Bacteroidia</taxon>
        <taxon>Bacteroidales</taxon>
        <taxon>Tannerellaceae</taxon>
        <taxon>Parabacteroides</taxon>
    </lineage>
</organism>
<dbReference type="GO" id="GO:0006352">
    <property type="term" value="P:DNA-templated transcription initiation"/>
    <property type="evidence" value="ECO:0007669"/>
    <property type="project" value="InterPro"/>
</dbReference>
<dbReference type="InterPro" id="IPR007627">
    <property type="entry name" value="RNA_pol_sigma70_r2"/>
</dbReference>
<dbReference type="RefSeq" id="WP_390573473.1">
    <property type="nucleotide sequence ID" value="NZ_KQ033912.1"/>
</dbReference>
<feature type="domain" description="RNA polymerase sigma factor 70 region 4 type 2" evidence="6">
    <location>
        <begin position="117"/>
        <end position="168"/>
    </location>
</feature>
<reference evidence="7 8" key="1">
    <citation type="submission" date="2013-04" db="EMBL/GenBank/DDBJ databases">
        <title>The Genome Sequence of Parabacteroides goldsteinii DSM 19448.</title>
        <authorList>
            <consortium name="The Broad Institute Genomics Platform"/>
            <person name="Earl A."/>
            <person name="Ward D."/>
            <person name="Feldgarden M."/>
            <person name="Gevers D."/>
            <person name="Martens E."/>
            <person name="Sakamoto M."/>
            <person name="Benno Y."/>
            <person name="Song Y."/>
            <person name="Liu C."/>
            <person name="Lee J."/>
            <person name="Bolanos M."/>
            <person name="Vaisanen M.L."/>
            <person name="Finegold S.M."/>
            <person name="Walker B."/>
            <person name="Young S."/>
            <person name="Zeng Q."/>
            <person name="Gargeya S."/>
            <person name="Fitzgerald M."/>
            <person name="Haas B."/>
            <person name="Abouelleil A."/>
            <person name="Allen A.W."/>
            <person name="Alvarado L."/>
            <person name="Arachchi H.M."/>
            <person name="Berlin A.M."/>
            <person name="Chapman S.B."/>
            <person name="Gainer-Dewar J."/>
            <person name="Goldberg J."/>
            <person name="Griggs A."/>
            <person name="Gujja S."/>
            <person name="Hansen M."/>
            <person name="Howarth C."/>
            <person name="Imamovic A."/>
            <person name="Ireland A."/>
            <person name="Larimer J."/>
            <person name="McCowan C."/>
            <person name="Murphy C."/>
            <person name="Pearson M."/>
            <person name="Poon T.W."/>
            <person name="Priest M."/>
            <person name="Roberts A."/>
            <person name="Saif S."/>
            <person name="Shea T."/>
            <person name="Sisk P."/>
            <person name="Sykes S."/>
            <person name="Wortman J."/>
            <person name="Nusbaum C."/>
            <person name="Birren B."/>
        </authorList>
    </citation>
    <scope>NUCLEOTIDE SEQUENCE [LARGE SCALE GENOMIC DNA]</scope>
    <source>
        <strain evidence="7 8">DSM 19448</strain>
    </source>
</reference>
<evidence type="ECO:0000259" key="5">
    <source>
        <dbReference type="Pfam" id="PF04542"/>
    </source>
</evidence>
<dbReference type="Gene3D" id="1.10.1740.10">
    <property type="match status" value="1"/>
</dbReference>
<dbReference type="NCBIfam" id="TIGR02937">
    <property type="entry name" value="sigma70-ECF"/>
    <property type="match status" value="1"/>
</dbReference>
<evidence type="ECO:0000256" key="2">
    <source>
        <dbReference type="ARBA" id="ARBA00023015"/>
    </source>
</evidence>